<evidence type="ECO:0000256" key="5">
    <source>
        <dbReference type="ARBA" id="ARBA00023002"/>
    </source>
</evidence>
<name>A0ABR0JGG2_9EURO</name>
<gene>
    <name evidence="9" type="ORF">LTR69_004395</name>
</gene>
<accession>A0ABR0JGG2</accession>
<keyword evidence="5 8" id="KW-0560">Oxidoreductase</keyword>
<dbReference type="PRINTS" id="PR00465">
    <property type="entry name" value="EP450IV"/>
</dbReference>
<evidence type="ECO:0000256" key="4">
    <source>
        <dbReference type="ARBA" id="ARBA00022723"/>
    </source>
</evidence>
<dbReference type="EMBL" id="JAVRRF010000007">
    <property type="protein sequence ID" value="KAK5063689.1"/>
    <property type="molecule type" value="Genomic_DNA"/>
</dbReference>
<comment type="similarity">
    <text evidence="2 8">Belongs to the cytochrome P450 family.</text>
</comment>
<dbReference type="Pfam" id="PF00067">
    <property type="entry name" value="p450"/>
    <property type="match status" value="1"/>
</dbReference>
<dbReference type="PANTHER" id="PTHR46206:SF1">
    <property type="entry name" value="P450, PUTATIVE (EUROFUNG)-RELATED"/>
    <property type="match status" value="1"/>
</dbReference>
<dbReference type="InterPro" id="IPR017972">
    <property type="entry name" value="Cyt_P450_CS"/>
</dbReference>
<keyword evidence="4 8" id="KW-0479">Metal-binding</keyword>
<evidence type="ECO:0000313" key="9">
    <source>
        <dbReference type="EMBL" id="KAK5063689.1"/>
    </source>
</evidence>
<proteinExistence type="inferred from homology"/>
<evidence type="ECO:0000256" key="2">
    <source>
        <dbReference type="ARBA" id="ARBA00010617"/>
    </source>
</evidence>
<evidence type="ECO:0000256" key="6">
    <source>
        <dbReference type="ARBA" id="ARBA00023004"/>
    </source>
</evidence>
<keyword evidence="7 8" id="KW-0503">Monooxygenase</keyword>
<keyword evidence="6 8" id="KW-0408">Iron</keyword>
<evidence type="ECO:0000256" key="1">
    <source>
        <dbReference type="ARBA" id="ARBA00001971"/>
    </source>
</evidence>
<evidence type="ECO:0008006" key="11">
    <source>
        <dbReference type="Google" id="ProtNLM"/>
    </source>
</evidence>
<dbReference type="Gene3D" id="1.10.630.10">
    <property type="entry name" value="Cytochrome P450"/>
    <property type="match status" value="1"/>
</dbReference>
<dbReference type="CDD" id="cd11041">
    <property type="entry name" value="CYP503A1-like"/>
    <property type="match status" value="1"/>
</dbReference>
<comment type="cofactor">
    <cofactor evidence="1">
        <name>heme</name>
        <dbReference type="ChEBI" id="CHEBI:30413"/>
    </cofactor>
</comment>
<organism evidence="9 10">
    <name type="scientific">Exophiala sideris</name>
    <dbReference type="NCBI Taxonomy" id="1016849"/>
    <lineage>
        <taxon>Eukaryota</taxon>
        <taxon>Fungi</taxon>
        <taxon>Dikarya</taxon>
        <taxon>Ascomycota</taxon>
        <taxon>Pezizomycotina</taxon>
        <taxon>Eurotiomycetes</taxon>
        <taxon>Chaetothyriomycetidae</taxon>
        <taxon>Chaetothyriales</taxon>
        <taxon>Herpotrichiellaceae</taxon>
        <taxon>Exophiala</taxon>
    </lineage>
</organism>
<dbReference type="SUPFAM" id="SSF48264">
    <property type="entry name" value="Cytochrome P450"/>
    <property type="match status" value="1"/>
</dbReference>
<reference evidence="9 10" key="1">
    <citation type="submission" date="2023-08" db="EMBL/GenBank/DDBJ databases">
        <title>Black Yeasts Isolated from many extreme environments.</title>
        <authorList>
            <person name="Coleine C."/>
            <person name="Stajich J.E."/>
            <person name="Selbmann L."/>
        </authorList>
    </citation>
    <scope>NUCLEOTIDE SEQUENCE [LARGE SCALE GENOMIC DNA]</scope>
    <source>
        <strain evidence="9 10">CCFEE 6328</strain>
    </source>
</reference>
<keyword evidence="3 8" id="KW-0349">Heme</keyword>
<dbReference type="PANTHER" id="PTHR46206">
    <property type="entry name" value="CYTOCHROME P450"/>
    <property type="match status" value="1"/>
</dbReference>
<protein>
    <recommendedName>
        <fullName evidence="11">Cytochrome P450</fullName>
    </recommendedName>
</protein>
<keyword evidence="10" id="KW-1185">Reference proteome</keyword>
<dbReference type="InterPro" id="IPR036396">
    <property type="entry name" value="Cyt_P450_sf"/>
</dbReference>
<evidence type="ECO:0000256" key="3">
    <source>
        <dbReference type="ARBA" id="ARBA00022617"/>
    </source>
</evidence>
<evidence type="ECO:0000313" key="10">
    <source>
        <dbReference type="Proteomes" id="UP001345691"/>
    </source>
</evidence>
<dbReference type="InterPro" id="IPR002403">
    <property type="entry name" value="Cyt_P450_E_grp-IV"/>
</dbReference>
<sequence length="535" mass="59710">MEYLFHPYILVGVLLATAIAIYNRLRTNPALPDLPWLNTREGEWFTRLRARFRSTLNYKQTVHQAYEQYSAKDQSCIIPDISGAEIVLPVSSIQWLINQPDSVLSSEESHKLLLQTEYTFVHPFVVGNPLHHETIRNELTRQLSAVTADIVDELSVALDEIWGINTAEWKEVCVFDTAMDMIARISNRVFVGLPLCRDAALLGHGKGFATAMAVSAAVLKQSPALLRPLLGPIVTIPNRTHTKGYARIVRPEIERRQRLLNDTSVDKEKRIGETEPNDFLQWTIRRARESGIPVENDADIIAERILAVNFAAIHTSTFSITNAIFDLLASDPSLTYVDQLRDEVSIVLTEDSGTWTKQGVAKLIKIDSALRESSRIGSFLGLGLGRIVVTPEGTTAPNGTFCPYGSKISVPTNGLHNDPLQYPDALIYQPLRFSTQRKSQSQGDGCGDQGAIAEDYVKQANLSFVSTSPTYHAFGHGRHACPGRFFAANELKLLLAHMLLKYEFEMLPSRPESKWLGPTLVPPMKATIKIRRRAR</sequence>
<dbReference type="Proteomes" id="UP001345691">
    <property type="component" value="Unassembled WGS sequence"/>
</dbReference>
<evidence type="ECO:0000256" key="8">
    <source>
        <dbReference type="RuleBase" id="RU000461"/>
    </source>
</evidence>
<dbReference type="PROSITE" id="PS00086">
    <property type="entry name" value="CYTOCHROME_P450"/>
    <property type="match status" value="1"/>
</dbReference>
<comment type="caution">
    <text evidence="9">The sequence shown here is derived from an EMBL/GenBank/DDBJ whole genome shotgun (WGS) entry which is preliminary data.</text>
</comment>
<dbReference type="InterPro" id="IPR001128">
    <property type="entry name" value="Cyt_P450"/>
</dbReference>
<evidence type="ECO:0000256" key="7">
    <source>
        <dbReference type="ARBA" id="ARBA00023033"/>
    </source>
</evidence>